<feature type="transmembrane region" description="Helical" evidence="4">
    <location>
        <begin position="353"/>
        <end position="374"/>
    </location>
</feature>
<dbReference type="GO" id="GO:0022857">
    <property type="term" value="F:transmembrane transporter activity"/>
    <property type="evidence" value="ECO:0007669"/>
    <property type="project" value="InterPro"/>
</dbReference>
<evidence type="ECO:0000313" key="7">
    <source>
        <dbReference type="Proteomes" id="UP000198324"/>
    </source>
</evidence>
<dbReference type="PANTHER" id="PTHR23531">
    <property type="entry name" value="QUINOLENE RESISTANCE PROTEIN NORA"/>
    <property type="match status" value="1"/>
</dbReference>
<evidence type="ECO:0000256" key="3">
    <source>
        <dbReference type="ARBA" id="ARBA00023136"/>
    </source>
</evidence>
<feature type="transmembrane region" description="Helical" evidence="4">
    <location>
        <begin position="118"/>
        <end position="138"/>
    </location>
</feature>
<keyword evidence="1 4" id="KW-0812">Transmembrane</keyword>
<feature type="transmembrane region" description="Helical" evidence="4">
    <location>
        <begin position="88"/>
        <end position="106"/>
    </location>
</feature>
<name>A0A239BL79_9BACT</name>
<feature type="transmembrane region" description="Helical" evidence="4">
    <location>
        <begin position="57"/>
        <end position="76"/>
    </location>
</feature>
<dbReference type="InterPro" id="IPR052714">
    <property type="entry name" value="MFS_Exporter"/>
</dbReference>
<sequence>MPAARHAAPAPHETESPRLFSFEFIAICAISVLAFCNISIFYGFYSYLTELGVPPVWRGPLLALEPLTALLLRPFLGRYLALGNAVRFMRAGMALATLALLCYPLAHSIPALACVRVLHGLGFVTVVTGLMGTLMAFLPKRQSAQGFGLFSVTILLPYAIMPPFVETLLPHLESHGHAYALAAPLMLPAFLLLMPLGKRVAALAASLPPSHLERPGWDEVRQSFRSLGVALLVVANFFLVAAHAIVFFFMRDFAAAIGAGNPGAFFTCANAATISVRVLGGPMLDRLNKGRALALAFLGMGLLVPLFAHAGGFATLLGMAALYGTGMALTMPLINSCMLDISPPRLRAYNANLLMIAVDAGFFVGPFLGGAIMAGEWGHTVLFGVAGGLMLLAAACVRPVGRAPRQGTPHP</sequence>
<reference evidence="6 7" key="1">
    <citation type="submission" date="2017-06" db="EMBL/GenBank/DDBJ databases">
        <authorList>
            <person name="Kim H.J."/>
            <person name="Triplett B.A."/>
        </authorList>
    </citation>
    <scope>NUCLEOTIDE SEQUENCE [LARGE SCALE GENOMIC DNA]</scope>
    <source>
        <strain evidence="6 7">DSM 13116</strain>
    </source>
</reference>
<dbReference type="PANTHER" id="PTHR23531:SF1">
    <property type="entry name" value="QUINOLENE RESISTANCE PROTEIN NORA"/>
    <property type="match status" value="1"/>
</dbReference>
<feature type="transmembrane region" description="Helical" evidence="4">
    <location>
        <begin position="320"/>
        <end position="341"/>
    </location>
</feature>
<organism evidence="6 7">
    <name type="scientific">Humidesulfovibrio mexicanus</name>
    <dbReference type="NCBI Taxonomy" id="147047"/>
    <lineage>
        <taxon>Bacteria</taxon>
        <taxon>Pseudomonadati</taxon>
        <taxon>Thermodesulfobacteriota</taxon>
        <taxon>Desulfovibrionia</taxon>
        <taxon>Desulfovibrionales</taxon>
        <taxon>Desulfovibrionaceae</taxon>
        <taxon>Humidesulfovibrio</taxon>
    </lineage>
</organism>
<evidence type="ECO:0000256" key="4">
    <source>
        <dbReference type="SAM" id="Phobius"/>
    </source>
</evidence>
<feature type="transmembrane region" description="Helical" evidence="4">
    <location>
        <begin position="147"/>
        <end position="165"/>
    </location>
</feature>
<evidence type="ECO:0000256" key="2">
    <source>
        <dbReference type="ARBA" id="ARBA00022989"/>
    </source>
</evidence>
<dbReference type="InterPro" id="IPR020846">
    <property type="entry name" value="MFS_dom"/>
</dbReference>
<evidence type="ECO:0000259" key="5">
    <source>
        <dbReference type="PROSITE" id="PS50850"/>
    </source>
</evidence>
<evidence type="ECO:0000313" key="6">
    <source>
        <dbReference type="EMBL" id="SNS07784.1"/>
    </source>
</evidence>
<dbReference type="PROSITE" id="PS50850">
    <property type="entry name" value="MFS"/>
    <property type="match status" value="1"/>
</dbReference>
<dbReference type="Gene3D" id="1.20.1250.20">
    <property type="entry name" value="MFS general substrate transporter like domains"/>
    <property type="match status" value="2"/>
</dbReference>
<gene>
    <name evidence="6" type="ORF">SAMN04488503_2610</name>
</gene>
<dbReference type="InterPro" id="IPR036259">
    <property type="entry name" value="MFS_trans_sf"/>
</dbReference>
<dbReference type="EMBL" id="FZOC01000005">
    <property type="protein sequence ID" value="SNS07784.1"/>
    <property type="molecule type" value="Genomic_DNA"/>
</dbReference>
<evidence type="ECO:0000256" key="1">
    <source>
        <dbReference type="ARBA" id="ARBA00022692"/>
    </source>
</evidence>
<feature type="transmembrane region" description="Helical" evidence="4">
    <location>
        <begin position="292"/>
        <end position="314"/>
    </location>
</feature>
<dbReference type="SUPFAM" id="SSF103473">
    <property type="entry name" value="MFS general substrate transporter"/>
    <property type="match status" value="1"/>
</dbReference>
<feature type="transmembrane region" description="Helical" evidence="4">
    <location>
        <begin position="380"/>
        <end position="397"/>
    </location>
</feature>
<accession>A0A239BL79</accession>
<keyword evidence="2 4" id="KW-1133">Transmembrane helix</keyword>
<dbReference type="AlphaFoldDB" id="A0A239BL79"/>
<feature type="transmembrane region" description="Helical" evidence="4">
    <location>
        <begin position="20"/>
        <end position="45"/>
    </location>
</feature>
<feature type="transmembrane region" description="Helical" evidence="4">
    <location>
        <begin position="177"/>
        <end position="196"/>
    </location>
</feature>
<dbReference type="Pfam" id="PF07690">
    <property type="entry name" value="MFS_1"/>
    <property type="match status" value="1"/>
</dbReference>
<dbReference type="Proteomes" id="UP000198324">
    <property type="component" value="Unassembled WGS sequence"/>
</dbReference>
<keyword evidence="7" id="KW-1185">Reference proteome</keyword>
<dbReference type="RefSeq" id="WP_179217022.1">
    <property type="nucleotide sequence ID" value="NZ_FZOC01000005.1"/>
</dbReference>
<feature type="domain" description="Major facilitator superfamily (MFS) profile" evidence="5">
    <location>
        <begin position="222"/>
        <end position="411"/>
    </location>
</feature>
<feature type="transmembrane region" description="Helical" evidence="4">
    <location>
        <begin position="262"/>
        <end position="280"/>
    </location>
</feature>
<proteinExistence type="predicted"/>
<feature type="transmembrane region" description="Helical" evidence="4">
    <location>
        <begin position="229"/>
        <end position="250"/>
    </location>
</feature>
<protein>
    <submittedName>
        <fullName evidence="6">Predicted arabinose efflux permease, MFS family</fullName>
    </submittedName>
</protein>
<dbReference type="InterPro" id="IPR011701">
    <property type="entry name" value="MFS"/>
</dbReference>
<keyword evidence="3 4" id="KW-0472">Membrane</keyword>